<dbReference type="EMBL" id="AVPG01000039">
    <property type="protein sequence ID" value="KGX84417.1"/>
    <property type="molecule type" value="Genomic_DNA"/>
</dbReference>
<reference evidence="6 7" key="1">
    <citation type="submission" date="2013-08" db="EMBL/GenBank/DDBJ databases">
        <authorList>
            <person name="Huang J."/>
            <person name="Wang G."/>
        </authorList>
    </citation>
    <scope>NUCLEOTIDE SEQUENCE [LARGE SCALE GENOMIC DNA]</scope>
    <source>
        <strain evidence="6 7">JSM 072002</strain>
    </source>
</reference>
<dbReference type="OrthoDB" id="2328241at2"/>
<evidence type="ECO:0000313" key="6">
    <source>
        <dbReference type="EMBL" id="KGX84417.1"/>
    </source>
</evidence>
<evidence type="ECO:0000313" key="7">
    <source>
        <dbReference type="Proteomes" id="UP000030401"/>
    </source>
</evidence>
<accession>A0A0A5HLC4</accession>
<evidence type="ECO:0000256" key="2">
    <source>
        <dbReference type="ARBA" id="ARBA00022692"/>
    </source>
</evidence>
<keyword evidence="4 5" id="KW-0472">Membrane</keyword>
<evidence type="ECO:0000256" key="5">
    <source>
        <dbReference type="SAM" id="Phobius"/>
    </source>
</evidence>
<dbReference type="eggNOG" id="ENOG5032VBI">
    <property type="taxonomic scope" value="Bacteria"/>
</dbReference>
<keyword evidence="2 5" id="KW-0812">Transmembrane</keyword>
<keyword evidence="7" id="KW-1185">Reference proteome</keyword>
<keyword evidence="3 5" id="KW-1133">Transmembrane helix</keyword>
<protein>
    <submittedName>
        <fullName evidence="6">Membrane protein</fullName>
    </submittedName>
</protein>
<sequence length="106" mass="11727">MDSNKVIASLCYFSIFFAPVILPIVVYFVSEGETKVHAKKAFWSHIVPYLVLVTGFIVFGVVGITTNSGTIAGLSFITIFLIFGLLCLFYFIWNIIKGIQVLQGKA</sequence>
<dbReference type="Pfam" id="PF09685">
    <property type="entry name" value="MamF_MmsF"/>
    <property type="match status" value="1"/>
</dbReference>
<feature type="transmembrane region" description="Helical" evidence="5">
    <location>
        <begin position="6"/>
        <end position="29"/>
    </location>
</feature>
<evidence type="ECO:0000256" key="3">
    <source>
        <dbReference type="ARBA" id="ARBA00022989"/>
    </source>
</evidence>
<feature type="transmembrane region" description="Helical" evidence="5">
    <location>
        <begin position="71"/>
        <end position="93"/>
    </location>
</feature>
<evidence type="ECO:0000256" key="4">
    <source>
        <dbReference type="ARBA" id="ARBA00023136"/>
    </source>
</evidence>
<comment type="subcellular location">
    <subcellularLocation>
        <location evidence="1">Membrane</location>
        <topology evidence="1">Multi-pass membrane protein</topology>
    </subcellularLocation>
</comment>
<dbReference type="Proteomes" id="UP000030401">
    <property type="component" value="Unassembled WGS sequence"/>
</dbReference>
<organism evidence="6 7">
    <name type="scientific">Pontibacillus litoralis JSM 072002</name>
    <dbReference type="NCBI Taxonomy" id="1385512"/>
    <lineage>
        <taxon>Bacteria</taxon>
        <taxon>Bacillati</taxon>
        <taxon>Bacillota</taxon>
        <taxon>Bacilli</taxon>
        <taxon>Bacillales</taxon>
        <taxon>Bacillaceae</taxon>
        <taxon>Pontibacillus</taxon>
    </lineage>
</organism>
<dbReference type="InterPro" id="IPR019109">
    <property type="entry name" value="MamF_MmsF"/>
</dbReference>
<comment type="caution">
    <text evidence="6">The sequence shown here is derived from an EMBL/GenBank/DDBJ whole genome shotgun (WGS) entry which is preliminary data.</text>
</comment>
<gene>
    <name evidence="6" type="ORF">N784_13535</name>
</gene>
<feature type="transmembrane region" description="Helical" evidence="5">
    <location>
        <begin position="41"/>
        <end position="65"/>
    </location>
</feature>
<evidence type="ECO:0000256" key="1">
    <source>
        <dbReference type="ARBA" id="ARBA00004141"/>
    </source>
</evidence>
<name>A0A0A5HLC4_9BACI</name>
<dbReference type="STRING" id="1385512.N784_13535"/>
<dbReference type="AlphaFoldDB" id="A0A0A5HLC4"/>
<proteinExistence type="predicted"/>
<dbReference type="RefSeq" id="WP_156965291.1">
    <property type="nucleotide sequence ID" value="NZ_AVPG01000039.1"/>
</dbReference>